<organism evidence="1">
    <name type="scientific">Brassica cretica</name>
    <name type="common">Mustard</name>
    <dbReference type="NCBI Taxonomy" id="69181"/>
    <lineage>
        <taxon>Eukaryota</taxon>
        <taxon>Viridiplantae</taxon>
        <taxon>Streptophyta</taxon>
        <taxon>Embryophyta</taxon>
        <taxon>Tracheophyta</taxon>
        <taxon>Spermatophyta</taxon>
        <taxon>Magnoliopsida</taxon>
        <taxon>eudicotyledons</taxon>
        <taxon>Gunneridae</taxon>
        <taxon>Pentapetalae</taxon>
        <taxon>rosids</taxon>
        <taxon>malvids</taxon>
        <taxon>Brassicales</taxon>
        <taxon>Brassicaceae</taxon>
        <taxon>Brassiceae</taxon>
        <taxon>Brassica</taxon>
    </lineage>
</organism>
<proteinExistence type="predicted"/>
<accession>A0A8S9LJJ8</accession>
<name>A0A8S9LJJ8_BRACR</name>
<reference evidence="1" key="1">
    <citation type="submission" date="2019-12" db="EMBL/GenBank/DDBJ databases">
        <title>Genome sequencing and annotation of Brassica cretica.</title>
        <authorList>
            <person name="Studholme D.J."/>
            <person name="Sarris P.F."/>
        </authorList>
    </citation>
    <scope>NUCLEOTIDE SEQUENCE</scope>
    <source>
        <strain evidence="1">PFS-102/07</strain>
        <tissue evidence="1">Leaf</tissue>
    </source>
</reference>
<comment type="caution">
    <text evidence="1">The sequence shown here is derived from an EMBL/GenBank/DDBJ whole genome shotgun (WGS) entry which is preliminary data.</text>
</comment>
<dbReference type="AlphaFoldDB" id="A0A8S9LJJ8"/>
<gene>
    <name evidence="1" type="ORF">F2Q70_00028616</name>
</gene>
<dbReference type="EMBL" id="QGKY02000094">
    <property type="protein sequence ID" value="KAF2605433.1"/>
    <property type="molecule type" value="Genomic_DNA"/>
</dbReference>
<protein>
    <submittedName>
        <fullName evidence="1">Uncharacterized protein</fullName>
    </submittedName>
</protein>
<evidence type="ECO:0000313" key="1">
    <source>
        <dbReference type="EMBL" id="KAF2605433.1"/>
    </source>
</evidence>
<sequence length="51" mass="5841">MGGNDIDTAVTKTANRVPIGFGIDREWTAKDIDRESMEKMERALEEEEKQK</sequence>